<gene>
    <name evidence="2" type="ordered locus">Cyan7822_3456</name>
</gene>
<feature type="region of interest" description="Disordered" evidence="1">
    <location>
        <begin position="296"/>
        <end position="334"/>
    </location>
</feature>
<organism evidence="2 3">
    <name type="scientific">Gloeothece verrucosa (strain PCC 7822)</name>
    <name type="common">Cyanothece sp. (strain PCC 7822)</name>
    <dbReference type="NCBI Taxonomy" id="497965"/>
    <lineage>
        <taxon>Bacteria</taxon>
        <taxon>Bacillati</taxon>
        <taxon>Cyanobacteriota</taxon>
        <taxon>Cyanophyceae</taxon>
        <taxon>Oscillatoriophycideae</taxon>
        <taxon>Chroococcales</taxon>
        <taxon>Aphanothecaceae</taxon>
        <taxon>Gloeothece</taxon>
        <taxon>Gloeothece verrucosa</taxon>
    </lineage>
</organism>
<dbReference type="RefSeq" id="WP_013323472.1">
    <property type="nucleotide sequence ID" value="NC_014501.1"/>
</dbReference>
<dbReference type="eggNOG" id="ENOG502ZTXE">
    <property type="taxonomic scope" value="Bacteria"/>
</dbReference>
<name>E0UEF7_GLOV7</name>
<dbReference type="Proteomes" id="UP000008206">
    <property type="component" value="Chromosome"/>
</dbReference>
<evidence type="ECO:0000313" key="3">
    <source>
        <dbReference type="Proteomes" id="UP000008206"/>
    </source>
</evidence>
<feature type="region of interest" description="Disordered" evidence="1">
    <location>
        <begin position="107"/>
        <end position="132"/>
    </location>
</feature>
<reference evidence="3" key="1">
    <citation type="journal article" date="2011" name="MBio">
        <title>Novel metabolic attributes of the genus Cyanothece, comprising a group of unicellular nitrogen-fixing Cyanobacteria.</title>
        <authorList>
            <person name="Bandyopadhyay A."/>
            <person name="Elvitigala T."/>
            <person name="Welsh E."/>
            <person name="Stockel J."/>
            <person name="Liberton M."/>
            <person name="Min H."/>
            <person name="Sherman L.A."/>
            <person name="Pakrasi H.B."/>
        </authorList>
    </citation>
    <scope>NUCLEOTIDE SEQUENCE [LARGE SCALE GENOMIC DNA]</scope>
    <source>
        <strain evidence="3">PCC 7822</strain>
    </source>
</reference>
<proteinExistence type="predicted"/>
<evidence type="ECO:0000313" key="2">
    <source>
        <dbReference type="EMBL" id="ADN15403.1"/>
    </source>
</evidence>
<accession>E0UEF7</accession>
<feature type="compositionally biased region" description="Polar residues" evidence="1">
    <location>
        <begin position="1"/>
        <end position="18"/>
    </location>
</feature>
<feature type="region of interest" description="Disordered" evidence="1">
    <location>
        <begin position="149"/>
        <end position="179"/>
    </location>
</feature>
<keyword evidence="3" id="KW-1185">Reference proteome</keyword>
<dbReference type="OrthoDB" id="428578at2"/>
<feature type="region of interest" description="Disordered" evidence="1">
    <location>
        <begin position="1"/>
        <end position="23"/>
    </location>
</feature>
<dbReference type="AlphaFoldDB" id="E0UEF7"/>
<protein>
    <submittedName>
        <fullName evidence="2">Uncharacterized protein</fullName>
    </submittedName>
</protein>
<feature type="compositionally biased region" description="Polar residues" evidence="1">
    <location>
        <begin position="323"/>
        <end position="334"/>
    </location>
</feature>
<dbReference type="KEGG" id="cyj:Cyan7822_3456"/>
<feature type="compositionally biased region" description="Low complexity" evidence="1">
    <location>
        <begin position="247"/>
        <end position="264"/>
    </location>
</feature>
<evidence type="ECO:0000256" key="1">
    <source>
        <dbReference type="SAM" id="MobiDB-lite"/>
    </source>
</evidence>
<feature type="compositionally biased region" description="Low complexity" evidence="1">
    <location>
        <begin position="305"/>
        <end position="316"/>
    </location>
</feature>
<sequence length="334" mass="36368">MNQSQHPSASLPGQSSKLPDSETVVSIVHHSNRKTQKDDELVAIVEHPSLLGEYEVTGSYEPPNNPIEKQWLEQLLTPWGLGAIFILLTANMLLSWSQWSSQKHLAQSHPESNRISQPLSPTSALNSTRETSKNLSLDQLSVLSVPDSSATRISPSLNLNSQTIKKTEAPKTSTSSRPIQTATPKAASNLTNALLPPSLQPSLVQTYPPVLPNSGETVSVPVMPASQSGTPSVPQPQTVAPPVKAAVSPAPVANPPNQKAQQAQLDRERMLEQIRAQQENVTPLGFNHRIRAKLRATENKQDPSQLMEQLQQLQQQKIEESRTVNSGPTNKPIP</sequence>
<feature type="region of interest" description="Disordered" evidence="1">
    <location>
        <begin position="247"/>
        <end position="267"/>
    </location>
</feature>
<dbReference type="EMBL" id="CP002198">
    <property type="protein sequence ID" value="ADN15403.1"/>
    <property type="molecule type" value="Genomic_DNA"/>
</dbReference>
<dbReference type="HOGENOM" id="CLU_830851_0_0_3"/>
<dbReference type="STRING" id="497965.Cyan7822_3456"/>